<keyword evidence="3" id="KW-1185">Reference proteome</keyword>
<dbReference type="SMART" id="SM00473">
    <property type="entry name" value="PAN_AP"/>
    <property type="match status" value="1"/>
</dbReference>
<dbReference type="Gene3D" id="3.50.4.10">
    <property type="entry name" value="Hepatocyte Growth Factor"/>
    <property type="match status" value="1"/>
</dbReference>
<dbReference type="CDD" id="cd01099">
    <property type="entry name" value="PAN_AP_HGF"/>
    <property type="match status" value="1"/>
</dbReference>
<comment type="caution">
    <text evidence="2">The sequence shown here is derived from an EMBL/GenBank/DDBJ whole genome shotgun (WGS) entry which is preliminary data.</text>
</comment>
<dbReference type="EMBL" id="WIXE01024508">
    <property type="protein sequence ID" value="KAK5965539.1"/>
    <property type="molecule type" value="Genomic_DNA"/>
</dbReference>
<dbReference type="PROSITE" id="PS50948">
    <property type="entry name" value="PAN"/>
    <property type="match status" value="1"/>
</dbReference>
<proteinExistence type="predicted"/>
<dbReference type="Pfam" id="PF00024">
    <property type="entry name" value="PAN_1"/>
    <property type="match status" value="1"/>
</dbReference>
<dbReference type="AlphaFoldDB" id="A0AAN8IUT4"/>
<evidence type="ECO:0000313" key="2">
    <source>
        <dbReference type="EMBL" id="KAK5965539.1"/>
    </source>
</evidence>
<organism evidence="2 3">
    <name type="scientific">Trichostrongylus colubriformis</name>
    <name type="common">Black scour worm</name>
    <dbReference type="NCBI Taxonomy" id="6319"/>
    <lineage>
        <taxon>Eukaryota</taxon>
        <taxon>Metazoa</taxon>
        <taxon>Ecdysozoa</taxon>
        <taxon>Nematoda</taxon>
        <taxon>Chromadorea</taxon>
        <taxon>Rhabditida</taxon>
        <taxon>Rhabditina</taxon>
        <taxon>Rhabditomorpha</taxon>
        <taxon>Strongyloidea</taxon>
        <taxon>Trichostrongylidae</taxon>
        <taxon>Trichostrongylus</taxon>
    </lineage>
</organism>
<reference evidence="2 3" key="1">
    <citation type="submission" date="2019-10" db="EMBL/GenBank/DDBJ databases">
        <title>Assembly and Annotation for the nematode Trichostrongylus colubriformis.</title>
        <authorList>
            <person name="Martin J."/>
        </authorList>
    </citation>
    <scope>NUCLEOTIDE SEQUENCE [LARGE SCALE GENOMIC DNA]</scope>
    <source>
        <strain evidence="2">G859</strain>
        <tissue evidence="2">Whole worm</tissue>
    </source>
</reference>
<dbReference type="InterPro" id="IPR052774">
    <property type="entry name" value="Celegans_DevNeuronal_Protein"/>
</dbReference>
<dbReference type="InterPro" id="IPR003609">
    <property type="entry name" value="Pan_app"/>
</dbReference>
<name>A0AAN8IUT4_TRICO</name>
<dbReference type="SUPFAM" id="SSF57414">
    <property type="entry name" value="Hairpin loop containing domain-like"/>
    <property type="match status" value="1"/>
</dbReference>
<evidence type="ECO:0000313" key="3">
    <source>
        <dbReference type="Proteomes" id="UP001331761"/>
    </source>
</evidence>
<feature type="domain" description="Apple" evidence="1">
    <location>
        <begin position="48"/>
        <end position="129"/>
    </location>
</feature>
<accession>A0AAN8IUT4</accession>
<protein>
    <recommendedName>
        <fullName evidence="1">Apple domain-containing protein</fullName>
    </recommendedName>
</protein>
<sequence length="181" mass="20877">MYRFSFKFDSSTRQCFVSDESSDMAVSSRNLDLYEPFCSQTTDTSSICDKPYAYEKMITSRLVNAAILQGLQNQTVESCLNACMSSRKRCRAVNYDVNLSNCYLMSTDKTDMEATVVQDESYDYYEPTCLQETQGTSTTAPSPTNSADIFLLREKNRTLRQEFRNIQHWEIDDLDTCWFVC</sequence>
<dbReference type="PANTHER" id="PTHR47327:SF19">
    <property type="entry name" value="CUTICLIN-LIKE"/>
    <property type="match status" value="1"/>
</dbReference>
<gene>
    <name evidence="2" type="ORF">GCK32_014954</name>
</gene>
<dbReference type="Proteomes" id="UP001331761">
    <property type="component" value="Unassembled WGS sequence"/>
</dbReference>
<dbReference type="PANTHER" id="PTHR47327">
    <property type="entry name" value="FI18240P1-RELATED"/>
    <property type="match status" value="1"/>
</dbReference>
<dbReference type="GO" id="GO:0009653">
    <property type="term" value="P:anatomical structure morphogenesis"/>
    <property type="evidence" value="ECO:0007669"/>
    <property type="project" value="TreeGrafter"/>
</dbReference>
<evidence type="ECO:0000259" key="1">
    <source>
        <dbReference type="PROSITE" id="PS50948"/>
    </source>
</evidence>